<comment type="caution">
    <text evidence="2">The sequence shown here is derived from an EMBL/GenBank/DDBJ whole genome shotgun (WGS) entry which is preliminary data.</text>
</comment>
<sequence length="144" mass="15438">MPAQPTLTDVRSWFGLVNRSRPSWRSPLSWTLQGATQETGWEGSVRDKQLGRSSPPPKTLLGDFGGRGTGASMMCRALHQSSLTKSRQGIGFLVLQQYCECVSEKSPLCSLAGGNLCSVAADLSQRPRGTTRTLGGEALAIAWA</sequence>
<keyword evidence="3" id="KW-1185">Reference proteome</keyword>
<name>A0A8J5C2K9_CHIOP</name>
<feature type="region of interest" description="Disordered" evidence="1">
    <location>
        <begin position="35"/>
        <end position="65"/>
    </location>
</feature>
<dbReference type="EMBL" id="JACEEZ010019507">
    <property type="protein sequence ID" value="KAG0715638.1"/>
    <property type="molecule type" value="Genomic_DNA"/>
</dbReference>
<evidence type="ECO:0000313" key="3">
    <source>
        <dbReference type="Proteomes" id="UP000770661"/>
    </source>
</evidence>
<dbReference type="OrthoDB" id="5985335at2759"/>
<accession>A0A8J5C2K9</accession>
<evidence type="ECO:0000256" key="1">
    <source>
        <dbReference type="SAM" id="MobiDB-lite"/>
    </source>
</evidence>
<organism evidence="2 3">
    <name type="scientific">Chionoecetes opilio</name>
    <name type="common">Atlantic snow crab</name>
    <name type="synonym">Cancer opilio</name>
    <dbReference type="NCBI Taxonomy" id="41210"/>
    <lineage>
        <taxon>Eukaryota</taxon>
        <taxon>Metazoa</taxon>
        <taxon>Ecdysozoa</taxon>
        <taxon>Arthropoda</taxon>
        <taxon>Crustacea</taxon>
        <taxon>Multicrustacea</taxon>
        <taxon>Malacostraca</taxon>
        <taxon>Eumalacostraca</taxon>
        <taxon>Eucarida</taxon>
        <taxon>Decapoda</taxon>
        <taxon>Pleocyemata</taxon>
        <taxon>Brachyura</taxon>
        <taxon>Eubrachyura</taxon>
        <taxon>Majoidea</taxon>
        <taxon>Majidae</taxon>
        <taxon>Chionoecetes</taxon>
    </lineage>
</organism>
<gene>
    <name evidence="2" type="ORF">GWK47_011478</name>
</gene>
<evidence type="ECO:0000313" key="2">
    <source>
        <dbReference type="EMBL" id="KAG0715638.1"/>
    </source>
</evidence>
<dbReference type="Proteomes" id="UP000770661">
    <property type="component" value="Unassembled WGS sequence"/>
</dbReference>
<protein>
    <submittedName>
        <fullName evidence="2">Uncharacterized protein</fullName>
    </submittedName>
</protein>
<dbReference type="AlphaFoldDB" id="A0A8J5C2K9"/>
<reference evidence="2" key="1">
    <citation type="submission" date="2020-07" db="EMBL/GenBank/DDBJ databases">
        <title>The High-quality genome of the commercially important snow crab, Chionoecetes opilio.</title>
        <authorList>
            <person name="Jeong J.-H."/>
            <person name="Ryu S."/>
        </authorList>
    </citation>
    <scope>NUCLEOTIDE SEQUENCE</scope>
    <source>
        <strain evidence="2">MADBK_172401_WGS</strain>
        <tissue evidence="2">Digestive gland</tissue>
    </source>
</reference>
<proteinExistence type="predicted"/>